<protein>
    <submittedName>
        <fullName evidence="2">Uncharacterized protein</fullName>
    </submittedName>
</protein>
<sequence length="172" mass="19070">MAIILPLVFSQIVKSPTDESTTDGTTAAIKKDEGESKNESTTEKPTEQVKNQQPKDEKTLISQFNKEDKLIDNSKLNAPSMLAKLILTPFVYFIRGLLFIFKYADHGLLFMMRLFMDVVLASTGLGAVEGLVNPTLKGITPIADMLIDSISCLLHEMAYGAPLMRCPIKYLQ</sequence>
<evidence type="ECO:0000313" key="3">
    <source>
        <dbReference type="Proteomes" id="UP000639338"/>
    </source>
</evidence>
<dbReference type="AlphaFoldDB" id="A0A834XXY0"/>
<feature type="compositionally biased region" description="Basic and acidic residues" evidence="1">
    <location>
        <begin position="29"/>
        <end position="56"/>
    </location>
</feature>
<feature type="compositionally biased region" description="Polar residues" evidence="1">
    <location>
        <begin position="16"/>
        <end position="25"/>
    </location>
</feature>
<gene>
    <name evidence="2" type="ORF">HCN44_006672</name>
</gene>
<feature type="region of interest" description="Disordered" evidence="1">
    <location>
        <begin position="16"/>
        <end position="56"/>
    </location>
</feature>
<keyword evidence="3" id="KW-1185">Reference proteome</keyword>
<dbReference type="EMBL" id="JACMRX010000002">
    <property type="protein sequence ID" value="KAF7995565.1"/>
    <property type="molecule type" value="Genomic_DNA"/>
</dbReference>
<accession>A0A834XXY0</accession>
<dbReference type="Proteomes" id="UP000639338">
    <property type="component" value="Unassembled WGS sequence"/>
</dbReference>
<evidence type="ECO:0000313" key="2">
    <source>
        <dbReference type="EMBL" id="KAF7995565.1"/>
    </source>
</evidence>
<name>A0A834XXY0_APHGI</name>
<reference evidence="2 3" key="1">
    <citation type="submission" date="2020-08" db="EMBL/GenBank/DDBJ databases">
        <title>Aphidius gifuensis genome sequencing and assembly.</title>
        <authorList>
            <person name="Du Z."/>
        </authorList>
    </citation>
    <scope>NUCLEOTIDE SEQUENCE [LARGE SCALE GENOMIC DNA]</scope>
    <source>
        <strain evidence="2">YNYX2018</strain>
        <tissue evidence="2">Adults</tissue>
    </source>
</reference>
<organism evidence="2 3">
    <name type="scientific">Aphidius gifuensis</name>
    <name type="common">Parasitoid wasp</name>
    <dbReference type="NCBI Taxonomy" id="684658"/>
    <lineage>
        <taxon>Eukaryota</taxon>
        <taxon>Metazoa</taxon>
        <taxon>Ecdysozoa</taxon>
        <taxon>Arthropoda</taxon>
        <taxon>Hexapoda</taxon>
        <taxon>Insecta</taxon>
        <taxon>Pterygota</taxon>
        <taxon>Neoptera</taxon>
        <taxon>Endopterygota</taxon>
        <taxon>Hymenoptera</taxon>
        <taxon>Apocrita</taxon>
        <taxon>Ichneumonoidea</taxon>
        <taxon>Braconidae</taxon>
        <taxon>Aphidiinae</taxon>
        <taxon>Aphidius</taxon>
    </lineage>
</organism>
<comment type="caution">
    <text evidence="2">The sequence shown here is derived from an EMBL/GenBank/DDBJ whole genome shotgun (WGS) entry which is preliminary data.</text>
</comment>
<proteinExistence type="predicted"/>
<evidence type="ECO:0000256" key="1">
    <source>
        <dbReference type="SAM" id="MobiDB-lite"/>
    </source>
</evidence>